<dbReference type="Proteomes" id="UP000276407">
    <property type="component" value="Chromosome 1"/>
</dbReference>
<reference evidence="2 3" key="1">
    <citation type="submission" date="2018-11" db="EMBL/GenBank/DDBJ databases">
        <title>Complete genome sequence of Leptospira kmetyi isolate LS 001/16 from soil sample associated with a leptospirosis patient in Kelantan.</title>
        <authorList>
            <person name="Muhammad Yusoff F."/>
            <person name="Muhammad Yusoff S."/>
            <person name="Ahmad M.N."/>
            <person name="Yusof N.Y."/>
            <person name="Aziah I."/>
        </authorList>
    </citation>
    <scope>NUCLEOTIDE SEQUENCE [LARGE SCALE GENOMIC DNA]</scope>
    <source>
        <strain evidence="2 3">LS 001/16</strain>
    </source>
</reference>
<dbReference type="KEGG" id="lkm:EFP84_16215"/>
<keyword evidence="1" id="KW-0472">Membrane</keyword>
<organism evidence="2 3">
    <name type="scientific">Leptospira kmetyi</name>
    <dbReference type="NCBI Taxonomy" id="408139"/>
    <lineage>
        <taxon>Bacteria</taxon>
        <taxon>Pseudomonadati</taxon>
        <taxon>Spirochaetota</taxon>
        <taxon>Spirochaetia</taxon>
        <taxon>Leptospirales</taxon>
        <taxon>Leptospiraceae</taxon>
        <taxon>Leptospira</taxon>
    </lineage>
</organism>
<dbReference type="AlphaFoldDB" id="A0AAD0XQI9"/>
<evidence type="ECO:0000313" key="3">
    <source>
        <dbReference type="Proteomes" id="UP000276407"/>
    </source>
</evidence>
<keyword evidence="1" id="KW-1133">Transmembrane helix</keyword>
<name>A0AAD0XQI9_9LEPT</name>
<keyword evidence="1" id="KW-0812">Transmembrane</keyword>
<evidence type="ECO:0000313" key="2">
    <source>
        <dbReference type="EMBL" id="AYV56890.1"/>
    </source>
</evidence>
<accession>A0AAD0XQI9</accession>
<dbReference type="EMBL" id="CP033614">
    <property type="protein sequence ID" value="AYV56890.1"/>
    <property type="molecule type" value="Genomic_DNA"/>
</dbReference>
<gene>
    <name evidence="2" type="ORF">EFP84_16215</name>
</gene>
<protein>
    <submittedName>
        <fullName evidence="2">Uncharacterized protein</fullName>
    </submittedName>
</protein>
<sequence>MCKKLERWKRTFFVFSSELRFYVLFLNWIDSFSGIFIYKIFPRKIQNFRKRVLTFNIQRSVKYKPSLFRSDYKIKTLENFRSWNVRFLRIEFYELHSYKGIKIFSLKIITLKKCHLPNRSILIAFPFSFF</sequence>
<feature type="transmembrane region" description="Helical" evidence="1">
    <location>
        <begin position="20"/>
        <end position="41"/>
    </location>
</feature>
<proteinExistence type="predicted"/>
<evidence type="ECO:0000256" key="1">
    <source>
        <dbReference type="SAM" id="Phobius"/>
    </source>
</evidence>